<dbReference type="EMBL" id="JAMYWD010000003">
    <property type="protein sequence ID" value="KAJ4977216.1"/>
    <property type="molecule type" value="Genomic_DNA"/>
</dbReference>
<evidence type="ECO:0000256" key="1">
    <source>
        <dbReference type="ARBA" id="ARBA00010820"/>
    </source>
</evidence>
<feature type="compositionally biased region" description="Acidic residues" evidence="2">
    <location>
        <begin position="181"/>
        <end position="190"/>
    </location>
</feature>
<feature type="compositionally biased region" description="Polar residues" evidence="2">
    <location>
        <begin position="48"/>
        <end position="57"/>
    </location>
</feature>
<evidence type="ECO:0000313" key="5">
    <source>
        <dbReference type="Proteomes" id="UP001141806"/>
    </source>
</evidence>
<feature type="compositionally biased region" description="Acidic residues" evidence="2">
    <location>
        <begin position="85"/>
        <end position="95"/>
    </location>
</feature>
<evidence type="ECO:0000313" key="4">
    <source>
        <dbReference type="EMBL" id="KAJ4977216.1"/>
    </source>
</evidence>
<feature type="compositionally biased region" description="Pro residues" evidence="2">
    <location>
        <begin position="1"/>
        <end position="11"/>
    </location>
</feature>
<dbReference type="GO" id="GO:0005634">
    <property type="term" value="C:nucleus"/>
    <property type="evidence" value="ECO:0007669"/>
    <property type="project" value="TreeGrafter"/>
</dbReference>
<name>A0A9Q0KV08_9MAGN</name>
<dbReference type="Pfam" id="PF04504">
    <property type="entry name" value="GeBP-like_DBD"/>
    <property type="match status" value="1"/>
</dbReference>
<evidence type="ECO:0000259" key="3">
    <source>
        <dbReference type="Pfam" id="PF04504"/>
    </source>
</evidence>
<feature type="region of interest" description="Disordered" evidence="2">
    <location>
        <begin position="1"/>
        <end position="201"/>
    </location>
</feature>
<accession>A0A9Q0KV08</accession>
<comment type="caution">
    <text evidence="4">The sequence shown here is derived from an EMBL/GenBank/DDBJ whole genome shotgun (WGS) entry which is preliminary data.</text>
</comment>
<dbReference type="PANTHER" id="PTHR31662">
    <property type="entry name" value="BNAANNG10740D PROTEIN-RELATED"/>
    <property type="match status" value="1"/>
</dbReference>
<dbReference type="InterPro" id="IPR007592">
    <property type="entry name" value="GEBP"/>
</dbReference>
<dbReference type="OrthoDB" id="661680at2759"/>
<proteinExistence type="inferred from homology"/>
<gene>
    <name evidence="4" type="ORF">NE237_002322</name>
</gene>
<sequence length="435" mass="48130">MPPKRPSPLEDPPAASSSSEEDEEEEDHEGEEEEDDDEEGEEDDEQAKSTPPTSAGKRTSVKKSPAKQVALPTTPSVGSVPDAQSSDDEDDEESGTESGSDSEPSPEKSARPSRSADPNIKPLSSKPMDEGSKSKKPPAKTTLALAATGPQAKSTAPVKRPSESDKDASKDSKKRKKKAADEEEDAGVSEDAEKKPGDDRKKQLFQRLWTEDDEIAILKGLFDYYSKKGTDPSTDMNAFHDFIKKSLHVDVSRSQLSDKIRRLKKKYMNNAGRGKEGEDPVFSKPHEHKAFELSKKIWGSDPANEIVGDQSVSNGKLGMSRKAKTNVGSLQSKAIQLGLDLPKVAVKTEEEIDWSMYPNLADSLQAQKEPWIMNMPRMGDSFVKEGACLVGSSKLNELEQKWRKLRMEEVDLFFKRTELMQEQVKLFQDACNTKK</sequence>
<protein>
    <recommendedName>
        <fullName evidence="3">Glabrous enhancer-binding protein-like DBD domain-containing protein</fullName>
    </recommendedName>
</protein>
<reference evidence="4" key="1">
    <citation type="journal article" date="2023" name="Plant J.">
        <title>The genome of the king protea, Protea cynaroides.</title>
        <authorList>
            <person name="Chang J."/>
            <person name="Duong T.A."/>
            <person name="Schoeman C."/>
            <person name="Ma X."/>
            <person name="Roodt D."/>
            <person name="Barker N."/>
            <person name="Li Z."/>
            <person name="Van de Peer Y."/>
            <person name="Mizrachi E."/>
        </authorList>
    </citation>
    <scope>NUCLEOTIDE SEQUENCE</scope>
    <source>
        <tissue evidence="4">Young leaves</tissue>
    </source>
</reference>
<keyword evidence="5" id="KW-1185">Reference proteome</keyword>
<feature type="domain" description="Glabrous enhancer-binding protein-like DBD" evidence="3">
    <location>
        <begin position="205"/>
        <end position="299"/>
    </location>
</feature>
<organism evidence="4 5">
    <name type="scientific">Protea cynaroides</name>
    <dbReference type="NCBI Taxonomy" id="273540"/>
    <lineage>
        <taxon>Eukaryota</taxon>
        <taxon>Viridiplantae</taxon>
        <taxon>Streptophyta</taxon>
        <taxon>Embryophyta</taxon>
        <taxon>Tracheophyta</taxon>
        <taxon>Spermatophyta</taxon>
        <taxon>Magnoliopsida</taxon>
        <taxon>Proteales</taxon>
        <taxon>Proteaceae</taxon>
        <taxon>Protea</taxon>
    </lineage>
</organism>
<evidence type="ECO:0000256" key="2">
    <source>
        <dbReference type="SAM" id="MobiDB-lite"/>
    </source>
</evidence>
<dbReference type="InterPro" id="IPR053932">
    <property type="entry name" value="GeBP-like_DBD"/>
</dbReference>
<feature type="compositionally biased region" description="Low complexity" evidence="2">
    <location>
        <begin position="139"/>
        <end position="148"/>
    </location>
</feature>
<dbReference type="PANTHER" id="PTHR31662:SF33">
    <property type="entry name" value="DNA-BINDING STOREKEEPER PROTEIN TRANSCRIPTIONAL REGULATOR-LIKE PROTEIN"/>
    <property type="match status" value="1"/>
</dbReference>
<feature type="compositionally biased region" description="Acidic residues" evidence="2">
    <location>
        <begin position="19"/>
        <end position="45"/>
    </location>
</feature>
<dbReference type="Proteomes" id="UP001141806">
    <property type="component" value="Unassembled WGS sequence"/>
</dbReference>
<feature type="compositionally biased region" description="Basic and acidic residues" evidence="2">
    <location>
        <begin position="191"/>
        <end position="201"/>
    </location>
</feature>
<dbReference type="AlphaFoldDB" id="A0A9Q0KV08"/>
<dbReference type="GO" id="GO:0006355">
    <property type="term" value="P:regulation of DNA-templated transcription"/>
    <property type="evidence" value="ECO:0007669"/>
    <property type="project" value="InterPro"/>
</dbReference>
<feature type="compositionally biased region" description="Basic and acidic residues" evidence="2">
    <location>
        <begin position="160"/>
        <end position="171"/>
    </location>
</feature>
<comment type="similarity">
    <text evidence="1">Belongs to the GeBP family.</text>
</comment>